<dbReference type="AlphaFoldDB" id="A0A7W4Z1N8"/>
<dbReference type="Gene3D" id="2.60.120.10">
    <property type="entry name" value="Jelly Rolls"/>
    <property type="match status" value="1"/>
</dbReference>
<gene>
    <name evidence="3" type="ORF">FHU40_002885</name>
</gene>
<keyword evidence="1" id="KW-0238">DNA-binding</keyword>
<dbReference type="InterPro" id="IPR013096">
    <property type="entry name" value="Cupin_2"/>
</dbReference>
<dbReference type="SUPFAM" id="SSF51182">
    <property type="entry name" value="RmlC-like cupins"/>
    <property type="match status" value="1"/>
</dbReference>
<keyword evidence="4" id="KW-1185">Reference proteome</keyword>
<dbReference type="InterPro" id="IPR014710">
    <property type="entry name" value="RmlC-like_jellyroll"/>
</dbReference>
<dbReference type="InterPro" id="IPR010982">
    <property type="entry name" value="Lambda_DNA-bd_dom_sf"/>
</dbReference>
<dbReference type="PANTHER" id="PTHR46797:SF1">
    <property type="entry name" value="METHYLPHOSPHONATE SYNTHASE"/>
    <property type="match status" value="1"/>
</dbReference>
<dbReference type="SMART" id="SM00530">
    <property type="entry name" value="HTH_XRE"/>
    <property type="match status" value="1"/>
</dbReference>
<reference evidence="3 4" key="1">
    <citation type="submission" date="2020-08" db="EMBL/GenBank/DDBJ databases">
        <title>Sequencing the genomes of 1000 actinobacteria strains.</title>
        <authorList>
            <person name="Klenk H.-P."/>
        </authorList>
    </citation>
    <scope>NUCLEOTIDE SEQUENCE [LARGE SCALE GENOMIC DNA]</scope>
    <source>
        <strain evidence="3 4">DSM 105498</strain>
    </source>
</reference>
<dbReference type="InterPro" id="IPR001387">
    <property type="entry name" value="Cro/C1-type_HTH"/>
</dbReference>
<dbReference type="SUPFAM" id="SSF47413">
    <property type="entry name" value="lambda repressor-like DNA-binding domains"/>
    <property type="match status" value="1"/>
</dbReference>
<evidence type="ECO:0000259" key="2">
    <source>
        <dbReference type="PROSITE" id="PS50943"/>
    </source>
</evidence>
<dbReference type="PANTHER" id="PTHR46797">
    <property type="entry name" value="HTH-TYPE TRANSCRIPTIONAL REGULATOR"/>
    <property type="match status" value="1"/>
</dbReference>
<evidence type="ECO:0000313" key="4">
    <source>
        <dbReference type="Proteomes" id="UP000589626"/>
    </source>
</evidence>
<dbReference type="RefSeq" id="WP_183592959.1">
    <property type="nucleotide sequence ID" value="NZ_JACHWR010000002.1"/>
</dbReference>
<name>A0A7W4Z1N8_9ACTN</name>
<dbReference type="GO" id="GO:0003677">
    <property type="term" value="F:DNA binding"/>
    <property type="evidence" value="ECO:0007669"/>
    <property type="project" value="UniProtKB-KW"/>
</dbReference>
<accession>A0A7W4Z1N8</accession>
<dbReference type="PROSITE" id="PS50943">
    <property type="entry name" value="HTH_CROC1"/>
    <property type="match status" value="1"/>
</dbReference>
<dbReference type="Proteomes" id="UP000589626">
    <property type="component" value="Unassembled WGS sequence"/>
</dbReference>
<comment type="caution">
    <text evidence="3">The sequence shown here is derived from an EMBL/GenBank/DDBJ whole genome shotgun (WGS) entry which is preliminary data.</text>
</comment>
<dbReference type="GO" id="GO:0003700">
    <property type="term" value="F:DNA-binding transcription factor activity"/>
    <property type="evidence" value="ECO:0007669"/>
    <property type="project" value="TreeGrafter"/>
</dbReference>
<dbReference type="InterPro" id="IPR050807">
    <property type="entry name" value="TransReg_Diox_bact_type"/>
</dbReference>
<dbReference type="InterPro" id="IPR011051">
    <property type="entry name" value="RmlC_Cupin_sf"/>
</dbReference>
<proteinExistence type="predicted"/>
<dbReference type="Gene3D" id="1.10.260.40">
    <property type="entry name" value="lambda repressor-like DNA-binding domains"/>
    <property type="match status" value="1"/>
</dbReference>
<dbReference type="CDD" id="cd02209">
    <property type="entry name" value="cupin_XRE_C"/>
    <property type="match status" value="1"/>
</dbReference>
<organism evidence="3 4">
    <name type="scientific">Nocardioides soli</name>
    <dbReference type="NCBI Taxonomy" id="1036020"/>
    <lineage>
        <taxon>Bacteria</taxon>
        <taxon>Bacillati</taxon>
        <taxon>Actinomycetota</taxon>
        <taxon>Actinomycetes</taxon>
        <taxon>Propionibacteriales</taxon>
        <taxon>Nocardioidaceae</taxon>
        <taxon>Nocardioides</taxon>
    </lineage>
</organism>
<evidence type="ECO:0000256" key="1">
    <source>
        <dbReference type="ARBA" id="ARBA00023125"/>
    </source>
</evidence>
<dbReference type="Pfam" id="PF01381">
    <property type="entry name" value="HTH_3"/>
    <property type="match status" value="1"/>
</dbReference>
<feature type="domain" description="HTH cro/C1-type" evidence="2">
    <location>
        <begin position="17"/>
        <end position="71"/>
    </location>
</feature>
<sequence length="193" mass="20073">MSEDDVAQVVTGIGPRLRALRTRQGLSLQQLADQSGVSPAAIHKVEQSTMVPTITTLLKLAATFDVPVGHFIDEAPAPASSAVHVPAKRRRQVTSAAGDIVTGQLSADGGPFDLDATLSEVGPGASSGEATARSAGETLVHVVSGSLEVTVSGQPIKLSTGDSLHFRAEEPHSWRNPGARVAKVIFASVPERR</sequence>
<dbReference type="Pfam" id="PF07883">
    <property type="entry name" value="Cupin_2"/>
    <property type="match status" value="1"/>
</dbReference>
<dbReference type="CDD" id="cd00093">
    <property type="entry name" value="HTH_XRE"/>
    <property type="match status" value="1"/>
</dbReference>
<dbReference type="EMBL" id="JACHWR010000002">
    <property type="protein sequence ID" value="MBB3043067.1"/>
    <property type="molecule type" value="Genomic_DNA"/>
</dbReference>
<dbReference type="GO" id="GO:0005829">
    <property type="term" value="C:cytosol"/>
    <property type="evidence" value="ECO:0007669"/>
    <property type="project" value="TreeGrafter"/>
</dbReference>
<protein>
    <submittedName>
        <fullName evidence="3">Transcriptional regulator with XRE-family HTH domain</fullName>
    </submittedName>
</protein>
<evidence type="ECO:0000313" key="3">
    <source>
        <dbReference type="EMBL" id="MBB3043067.1"/>
    </source>
</evidence>